<dbReference type="OMA" id="VCAINEP"/>
<dbReference type="PROSITE" id="PS50089">
    <property type="entry name" value="ZF_RING_2"/>
    <property type="match status" value="1"/>
</dbReference>
<dbReference type="EnsemblMetazoa" id="HelroT72857">
    <property type="protein sequence ID" value="HelroP72857"/>
    <property type="gene ID" value="HelroG72857"/>
</dbReference>
<gene>
    <name evidence="8" type="primary">20214810</name>
    <name evidence="7" type="ORF">HELRODRAFT_72857</name>
</gene>
<organism evidence="8 9">
    <name type="scientific">Helobdella robusta</name>
    <name type="common">Californian leech</name>
    <dbReference type="NCBI Taxonomy" id="6412"/>
    <lineage>
        <taxon>Eukaryota</taxon>
        <taxon>Metazoa</taxon>
        <taxon>Spiralia</taxon>
        <taxon>Lophotrochozoa</taxon>
        <taxon>Annelida</taxon>
        <taxon>Clitellata</taxon>
        <taxon>Hirudinea</taxon>
        <taxon>Rhynchobdellida</taxon>
        <taxon>Glossiphoniidae</taxon>
        <taxon>Helobdella</taxon>
    </lineage>
</organism>
<evidence type="ECO:0000256" key="3">
    <source>
        <dbReference type="ARBA" id="ARBA00022833"/>
    </source>
</evidence>
<dbReference type="Pfam" id="PF00097">
    <property type="entry name" value="zf-C3HC4"/>
    <property type="match status" value="1"/>
</dbReference>
<dbReference type="eggNOG" id="KOG2177">
    <property type="taxonomic scope" value="Eukaryota"/>
</dbReference>
<dbReference type="InterPro" id="IPR001841">
    <property type="entry name" value="Znf_RING"/>
</dbReference>
<dbReference type="InterPro" id="IPR047153">
    <property type="entry name" value="TRIM45/56/19-like"/>
</dbReference>
<dbReference type="InParanoid" id="T1G162"/>
<dbReference type="PROSITE" id="PS00518">
    <property type="entry name" value="ZF_RING_1"/>
    <property type="match status" value="1"/>
</dbReference>
<dbReference type="PANTHER" id="PTHR25462:SF305">
    <property type="entry name" value="RING-TYPE DOMAIN-CONTAINING PROTEIN"/>
    <property type="match status" value="1"/>
</dbReference>
<evidence type="ECO:0000256" key="4">
    <source>
        <dbReference type="PROSITE-ProRule" id="PRU00024"/>
    </source>
</evidence>
<dbReference type="InterPro" id="IPR017907">
    <property type="entry name" value="Znf_RING_CS"/>
</dbReference>
<sequence length="207" mass="24149">MTTASSFVDEVYGQFLVCPLCSELYKHPKVLTCLHTFCCECLENYYEMEEQERPYRFLLYNRAISCPICRQKSELPTGGIGRFPENFLVENLSNVIKKRMPSNEKKEEIFCEICRETDESGKQRVAVTRCLDCVKHLCEFCSDLHKKTKVTQFHALFDMQIEKSVQCRTHSDEIVKYFCEPCDECVCILCAFHQHKNHEVSTIAEVL</sequence>
<dbReference type="SMART" id="SM00336">
    <property type="entry name" value="BBOX"/>
    <property type="match status" value="1"/>
</dbReference>
<evidence type="ECO:0000256" key="1">
    <source>
        <dbReference type="ARBA" id="ARBA00022723"/>
    </source>
</evidence>
<dbReference type="SUPFAM" id="SSF57845">
    <property type="entry name" value="B-box zinc-binding domain"/>
    <property type="match status" value="1"/>
</dbReference>
<dbReference type="InterPro" id="IPR018957">
    <property type="entry name" value="Znf_C3HC4_RING-type"/>
</dbReference>
<evidence type="ECO:0000256" key="2">
    <source>
        <dbReference type="ARBA" id="ARBA00022771"/>
    </source>
</evidence>
<evidence type="ECO:0000313" key="7">
    <source>
        <dbReference type="EMBL" id="ESO09930.1"/>
    </source>
</evidence>
<dbReference type="Pfam" id="PF00643">
    <property type="entry name" value="zf-B_box"/>
    <property type="match status" value="1"/>
</dbReference>
<dbReference type="Gene3D" id="3.30.40.10">
    <property type="entry name" value="Zinc/RING finger domain, C3HC4 (zinc finger)"/>
    <property type="match status" value="1"/>
</dbReference>
<reference evidence="9" key="1">
    <citation type="submission" date="2012-12" db="EMBL/GenBank/DDBJ databases">
        <authorList>
            <person name="Hellsten U."/>
            <person name="Grimwood J."/>
            <person name="Chapman J.A."/>
            <person name="Shapiro H."/>
            <person name="Aerts A."/>
            <person name="Otillar R.P."/>
            <person name="Terry A.Y."/>
            <person name="Boore J.L."/>
            <person name="Simakov O."/>
            <person name="Marletaz F."/>
            <person name="Cho S.-J."/>
            <person name="Edsinger-Gonzales E."/>
            <person name="Havlak P."/>
            <person name="Kuo D.-H."/>
            <person name="Larsson T."/>
            <person name="Lv J."/>
            <person name="Arendt D."/>
            <person name="Savage R."/>
            <person name="Osoegawa K."/>
            <person name="de Jong P."/>
            <person name="Lindberg D.R."/>
            <person name="Seaver E.C."/>
            <person name="Weisblat D.A."/>
            <person name="Putnam N.H."/>
            <person name="Grigoriev I.V."/>
            <person name="Rokhsar D.S."/>
        </authorList>
    </citation>
    <scope>NUCLEOTIDE SEQUENCE</scope>
</reference>
<dbReference type="GeneID" id="20214810"/>
<dbReference type="STRING" id="6412.T1G162"/>
<dbReference type="GO" id="GO:0008270">
    <property type="term" value="F:zinc ion binding"/>
    <property type="evidence" value="ECO:0007669"/>
    <property type="project" value="UniProtKB-KW"/>
</dbReference>
<dbReference type="InterPro" id="IPR013083">
    <property type="entry name" value="Znf_RING/FYVE/PHD"/>
</dbReference>
<dbReference type="Proteomes" id="UP000015101">
    <property type="component" value="Unassembled WGS sequence"/>
</dbReference>
<dbReference type="SUPFAM" id="SSF57850">
    <property type="entry name" value="RING/U-box"/>
    <property type="match status" value="1"/>
</dbReference>
<dbReference type="EMBL" id="KB095905">
    <property type="protein sequence ID" value="ESO09930.1"/>
    <property type="molecule type" value="Genomic_DNA"/>
</dbReference>
<dbReference type="HOGENOM" id="CLU_013137_14_2_1"/>
<dbReference type="SMART" id="SM00184">
    <property type="entry name" value="RING"/>
    <property type="match status" value="1"/>
</dbReference>
<dbReference type="Gene3D" id="3.30.160.60">
    <property type="entry name" value="Classic Zinc Finger"/>
    <property type="match status" value="1"/>
</dbReference>
<evidence type="ECO:0008006" key="10">
    <source>
        <dbReference type="Google" id="ProtNLM"/>
    </source>
</evidence>
<accession>T1G162</accession>
<dbReference type="GO" id="GO:0061630">
    <property type="term" value="F:ubiquitin protein ligase activity"/>
    <property type="evidence" value="ECO:0000318"/>
    <property type="project" value="GO_Central"/>
</dbReference>
<feature type="domain" description="B box-type" evidence="6">
    <location>
        <begin position="162"/>
        <end position="203"/>
    </location>
</feature>
<name>T1G162_HELRO</name>
<feature type="domain" description="RING-type" evidence="5">
    <location>
        <begin position="18"/>
        <end position="70"/>
    </location>
</feature>
<reference evidence="7 9" key="2">
    <citation type="journal article" date="2013" name="Nature">
        <title>Insights into bilaterian evolution from three spiralian genomes.</title>
        <authorList>
            <person name="Simakov O."/>
            <person name="Marletaz F."/>
            <person name="Cho S.J."/>
            <person name="Edsinger-Gonzales E."/>
            <person name="Havlak P."/>
            <person name="Hellsten U."/>
            <person name="Kuo D.H."/>
            <person name="Larsson T."/>
            <person name="Lv J."/>
            <person name="Arendt D."/>
            <person name="Savage R."/>
            <person name="Osoegawa K."/>
            <person name="de Jong P."/>
            <person name="Grimwood J."/>
            <person name="Chapman J.A."/>
            <person name="Shapiro H."/>
            <person name="Aerts A."/>
            <person name="Otillar R.P."/>
            <person name="Terry A.Y."/>
            <person name="Boore J.L."/>
            <person name="Grigoriev I.V."/>
            <person name="Lindberg D.R."/>
            <person name="Seaver E.C."/>
            <person name="Weisblat D.A."/>
            <person name="Putnam N.H."/>
            <person name="Rokhsar D.S."/>
        </authorList>
    </citation>
    <scope>NUCLEOTIDE SEQUENCE</scope>
</reference>
<keyword evidence="9" id="KW-1185">Reference proteome</keyword>
<dbReference type="InterPro" id="IPR000315">
    <property type="entry name" value="Znf_B-box"/>
</dbReference>
<dbReference type="PANTHER" id="PTHR25462">
    <property type="entry name" value="BONUS, ISOFORM C-RELATED"/>
    <property type="match status" value="1"/>
</dbReference>
<dbReference type="PROSITE" id="PS50119">
    <property type="entry name" value="ZF_BBOX"/>
    <property type="match status" value="1"/>
</dbReference>
<dbReference type="Gene3D" id="4.10.830.40">
    <property type="match status" value="1"/>
</dbReference>
<evidence type="ECO:0000259" key="6">
    <source>
        <dbReference type="PROSITE" id="PS50119"/>
    </source>
</evidence>
<dbReference type="AlphaFoldDB" id="T1G162"/>
<dbReference type="EMBL" id="AMQM01002841">
    <property type="status" value="NOT_ANNOTATED_CDS"/>
    <property type="molecule type" value="Genomic_DNA"/>
</dbReference>
<protein>
    <recommendedName>
        <fullName evidence="10">RING-type domain-containing protein</fullName>
    </recommendedName>
</protein>
<reference evidence="8" key="3">
    <citation type="submission" date="2015-06" db="UniProtKB">
        <authorList>
            <consortium name="EnsemblMetazoa"/>
        </authorList>
    </citation>
    <scope>IDENTIFICATION</scope>
</reference>
<dbReference type="OrthoDB" id="342730at2759"/>
<keyword evidence="1" id="KW-0479">Metal-binding</keyword>
<evidence type="ECO:0000259" key="5">
    <source>
        <dbReference type="PROSITE" id="PS50089"/>
    </source>
</evidence>
<dbReference type="CTD" id="20214810"/>
<keyword evidence="3" id="KW-0862">Zinc</keyword>
<keyword evidence="2 4" id="KW-0863">Zinc-finger</keyword>
<dbReference type="GO" id="GO:0005654">
    <property type="term" value="C:nucleoplasm"/>
    <property type="evidence" value="ECO:0000318"/>
    <property type="project" value="GO_Central"/>
</dbReference>
<evidence type="ECO:0000313" key="9">
    <source>
        <dbReference type="Proteomes" id="UP000015101"/>
    </source>
</evidence>
<evidence type="ECO:0000313" key="8">
    <source>
        <dbReference type="EnsemblMetazoa" id="HelroP72857"/>
    </source>
</evidence>
<dbReference type="KEGG" id="hro:HELRODRAFT_72857"/>
<dbReference type="RefSeq" id="XP_009011744.1">
    <property type="nucleotide sequence ID" value="XM_009013496.1"/>
</dbReference>
<proteinExistence type="predicted"/>